<name>A0A2P5XSQ2_GOSBA</name>
<evidence type="ECO:0000313" key="2">
    <source>
        <dbReference type="Proteomes" id="UP000239757"/>
    </source>
</evidence>
<dbReference type="EMBL" id="KZ664305">
    <property type="protein sequence ID" value="PPS06316.1"/>
    <property type="molecule type" value="Genomic_DNA"/>
</dbReference>
<proteinExistence type="predicted"/>
<dbReference type="AlphaFoldDB" id="A0A2P5XSQ2"/>
<accession>A0A2P5XSQ2</accession>
<reference evidence="1 2" key="1">
    <citation type="submission" date="2015-01" db="EMBL/GenBank/DDBJ databases">
        <title>Genome of allotetraploid Gossypium barbadense reveals genomic plasticity and fiber elongation in cotton evolution.</title>
        <authorList>
            <person name="Chen X."/>
            <person name="Liu X."/>
            <person name="Zhao B."/>
            <person name="Zheng H."/>
            <person name="Hu Y."/>
            <person name="Lu G."/>
            <person name="Yang C."/>
            <person name="Chen J."/>
            <person name="Shan C."/>
            <person name="Zhang L."/>
            <person name="Zhou Y."/>
            <person name="Wang L."/>
            <person name="Guo W."/>
            <person name="Bai Y."/>
            <person name="Ruan J."/>
            <person name="Shangguan X."/>
            <person name="Mao Y."/>
            <person name="Jiang J."/>
            <person name="Zhu Y."/>
            <person name="Lei J."/>
            <person name="Kang H."/>
            <person name="Chen S."/>
            <person name="He X."/>
            <person name="Wang R."/>
            <person name="Wang Y."/>
            <person name="Chen J."/>
            <person name="Wang L."/>
            <person name="Yu S."/>
            <person name="Wang B."/>
            <person name="Wei J."/>
            <person name="Song S."/>
            <person name="Lu X."/>
            <person name="Gao Z."/>
            <person name="Gu W."/>
            <person name="Deng X."/>
            <person name="Ma D."/>
            <person name="Wang S."/>
            <person name="Liang W."/>
            <person name="Fang L."/>
            <person name="Cai C."/>
            <person name="Zhu X."/>
            <person name="Zhou B."/>
            <person name="Zhang Y."/>
            <person name="Chen Z."/>
            <person name="Xu S."/>
            <person name="Zhu R."/>
            <person name="Wang S."/>
            <person name="Zhang T."/>
            <person name="Zhao G."/>
        </authorList>
    </citation>
    <scope>NUCLEOTIDE SEQUENCE [LARGE SCALE GENOMIC DNA]</scope>
    <source>
        <strain evidence="2">cv. Xinhai21</strain>
        <tissue evidence="1">Leaf</tissue>
    </source>
</reference>
<sequence>MKEKNQCKNFPVLWKEDVETNAEPVEDVTPLSQQYGVEDQYMEVPRAFFNKRLFLCGFDIDPSVGYVSDPDVDHVPDNFCNKKADDENDYTFSIENPSRDITICNDPKVHMSIIDPGVAHAFEFLKYLNIISVHLMLADPESKELFMGQRFARKDKCVAAIKRHSMKV</sequence>
<gene>
    <name evidence="1" type="ORF">GOBAR_AA14337</name>
</gene>
<protein>
    <submittedName>
        <fullName evidence="1">Uncharacterized protein</fullName>
    </submittedName>
</protein>
<dbReference type="Proteomes" id="UP000239757">
    <property type="component" value="Unassembled WGS sequence"/>
</dbReference>
<evidence type="ECO:0000313" key="1">
    <source>
        <dbReference type="EMBL" id="PPS06316.1"/>
    </source>
</evidence>
<organism evidence="1 2">
    <name type="scientific">Gossypium barbadense</name>
    <name type="common">Sea Island cotton</name>
    <name type="synonym">Hibiscus barbadensis</name>
    <dbReference type="NCBI Taxonomy" id="3634"/>
    <lineage>
        <taxon>Eukaryota</taxon>
        <taxon>Viridiplantae</taxon>
        <taxon>Streptophyta</taxon>
        <taxon>Embryophyta</taxon>
        <taxon>Tracheophyta</taxon>
        <taxon>Spermatophyta</taxon>
        <taxon>Magnoliopsida</taxon>
        <taxon>eudicotyledons</taxon>
        <taxon>Gunneridae</taxon>
        <taxon>Pentapetalae</taxon>
        <taxon>rosids</taxon>
        <taxon>malvids</taxon>
        <taxon>Malvales</taxon>
        <taxon>Malvaceae</taxon>
        <taxon>Malvoideae</taxon>
        <taxon>Gossypium</taxon>
    </lineage>
</organism>